<dbReference type="Pfam" id="PF07714">
    <property type="entry name" value="PK_Tyr_Ser-Thr"/>
    <property type="match status" value="1"/>
</dbReference>
<dbReference type="GO" id="GO:0043235">
    <property type="term" value="C:receptor complex"/>
    <property type="evidence" value="ECO:0007669"/>
    <property type="project" value="TreeGrafter"/>
</dbReference>
<feature type="binding site" evidence="9">
    <location>
        <position position="434"/>
    </location>
    <ligand>
        <name>ATP</name>
        <dbReference type="ChEBI" id="CHEBI:30616"/>
    </ligand>
</feature>
<name>A0A813VPR6_9BILA</name>
<evidence type="ECO:0000256" key="2">
    <source>
        <dbReference type="ARBA" id="ARBA00022553"/>
    </source>
</evidence>
<reference evidence="12" key="1">
    <citation type="submission" date="2021-02" db="EMBL/GenBank/DDBJ databases">
        <authorList>
            <person name="Nowell W R."/>
        </authorList>
    </citation>
    <scope>NUCLEOTIDE SEQUENCE</scope>
    <source>
        <strain evidence="12">Ploen Becks lab</strain>
    </source>
</reference>
<keyword evidence="4 9" id="KW-0547">Nucleotide-binding</keyword>
<dbReference type="PANTHER" id="PTHR24416">
    <property type="entry name" value="TYROSINE-PROTEIN KINASE RECEPTOR"/>
    <property type="match status" value="1"/>
</dbReference>
<keyword evidence="6 9" id="KW-0067">ATP-binding</keyword>
<comment type="catalytic activity">
    <reaction evidence="8">
        <text>L-tyrosyl-[protein] + ATP = O-phospho-L-tyrosyl-[protein] + ADP + H(+)</text>
        <dbReference type="Rhea" id="RHEA:10596"/>
        <dbReference type="Rhea" id="RHEA-COMP:10136"/>
        <dbReference type="Rhea" id="RHEA-COMP:20101"/>
        <dbReference type="ChEBI" id="CHEBI:15378"/>
        <dbReference type="ChEBI" id="CHEBI:30616"/>
        <dbReference type="ChEBI" id="CHEBI:46858"/>
        <dbReference type="ChEBI" id="CHEBI:61978"/>
        <dbReference type="ChEBI" id="CHEBI:456216"/>
        <dbReference type="EC" id="2.7.10.1"/>
    </reaction>
</comment>
<dbReference type="PANTHER" id="PTHR24416:SF600">
    <property type="entry name" value="PDGF- AND VEGF-RECEPTOR RELATED, ISOFORM J"/>
    <property type="match status" value="1"/>
</dbReference>
<evidence type="ECO:0000256" key="8">
    <source>
        <dbReference type="ARBA" id="ARBA00051243"/>
    </source>
</evidence>
<dbReference type="Gene3D" id="1.10.510.10">
    <property type="entry name" value="Transferase(Phosphotransferase) domain 1"/>
    <property type="match status" value="1"/>
</dbReference>
<evidence type="ECO:0000256" key="5">
    <source>
        <dbReference type="ARBA" id="ARBA00022777"/>
    </source>
</evidence>
<dbReference type="InterPro" id="IPR008266">
    <property type="entry name" value="Tyr_kinase_AS"/>
</dbReference>
<comment type="subcellular location">
    <subcellularLocation>
        <location evidence="1">Membrane</location>
        <topology evidence="1">Single-pass membrane protein</topology>
    </subcellularLocation>
</comment>
<evidence type="ECO:0000256" key="9">
    <source>
        <dbReference type="PROSITE-ProRule" id="PRU10141"/>
    </source>
</evidence>
<dbReference type="Proteomes" id="UP000663879">
    <property type="component" value="Unassembled WGS sequence"/>
</dbReference>
<dbReference type="GO" id="GO:0005524">
    <property type="term" value="F:ATP binding"/>
    <property type="evidence" value="ECO:0007669"/>
    <property type="project" value="UniProtKB-UniRule"/>
</dbReference>
<dbReference type="GO" id="GO:0007169">
    <property type="term" value="P:cell surface receptor protein tyrosine kinase signaling pathway"/>
    <property type="evidence" value="ECO:0007669"/>
    <property type="project" value="TreeGrafter"/>
</dbReference>
<dbReference type="InterPro" id="IPR017441">
    <property type="entry name" value="Protein_kinase_ATP_BS"/>
</dbReference>
<keyword evidence="10" id="KW-0175">Coiled coil</keyword>
<evidence type="ECO:0000256" key="4">
    <source>
        <dbReference type="ARBA" id="ARBA00022741"/>
    </source>
</evidence>
<evidence type="ECO:0000259" key="11">
    <source>
        <dbReference type="PROSITE" id="PS50011"/>
    </source>
</evidence>
<sequence>MENDFVKRPRHQNDKQITKTNEISFKERKINRPETKSRMVIKKNALKIANANLNSKLNFSDSMLAFSDSNVFNDKLTLSSNTFRGNKTDFKETKLEPEDPFNIPLSGSISKWSKQVTPIRPTETNPPPNNTALIELKDKKPKIEAKLVLQPPNEINRLMDIIDRENTNFSIKIAYDNLFASRLDVLTPHTYLGLDIDPHSALTRENTIKNMQLFDSESDNFRKFRQKTNASPEIYQTIQQPAKQSLYTELVLLEDFYKKNPKRPSPSKTLHKKKLISKQSVKYKDKNSSVYSDYRLDVLDSSVITEKDDDTSNLAESAEFYTFNNNFTQSSNSMFDLQDKLKTNYQKNNDLGILEGLANSIKLKENLKDTPMYICKKTSKNTKKTTNVKAIKKPSIKEFKYCILTDLKIGEGEFSETFQGYRYDMGAPVKIAAKRLKISKVKTEQNVQNLLSEIAVLTQLGKHNYVIDFLGVHTHLDTMYLVFEYAEKGDLKKLLDLCRKSNKRDVLLNGLYKLRIAYEIASGMEYISSLEIVHKDLAARNILLDSDYSCKIADFGCCKAEFLTKMPIRWMAPESLNKLLFTTASDVWSYGVLLWELYTYGITPYPGMTDDEVVGRINQWYRLYKPQDCPNEVYAIMLSCWKDYHKARPRFTNIKNKFRDLYKIMNESQINSTINGANV</sequence>
<keyword evidence="5" id="KW-0418">Kinase</keyword>
<dbReference type="InterPro" id="IPR011009">
    <property type="entry name" value="Kinase-like_dom_sf"/>
</dbReference>
<dbReference type="OrthoDB" id="535945at2759"/>
<dbReference type="GO" id="GO:0004714">
    <property type="term" value="F:transmembrane receptor protein tyrosine kinase activity"/>
    <property type="evidence" value="ECO:0007669"/>
    <property type="project" value="UniProtKB-EC"/>
</dbReference>
<evidence type="ECO:0000313" key="12">
    <source>
        <dbReference type="EMBL" id="CAF0843264.1"/>
    </source>
</evidence>
<evidence type="ECO:0000256" key="3">
    <source>
        <dbReference type="ARBA" id="ARBA00022679"/>
    </source>
</evidence>
<comment type="caution">
    <text evidence="12">The sequence shown here is derived from an EMBL/GenBank/DDBJ whole genome shotgun (WGS) entry which is preliminary data.</text>
</comment>
<accession>A0A813VPR6</accession>
<dbReference type="InterPro" id="IPR001245">
    <property type="entry name" value="Ser-Thr/Tyr_kinase_cat_dom"/>
</dbReference>
<dbReference type="InterPro" id="IPR000719">
    <property type="entry name" value="Prot_kinase_dom"/>
</dbReference>
<keyword evidence="3" id="KW-0808">Transferase</keyword>
<keyword evidence="13" id="KW-1185">Reference proteome</keyword>
<protein>
    <recommendedName>
        <fullName evidence="11">Protein kinase domain-containing protein</fullName>
    </recommendedName>
</protein>
<evidence type="ECO:0000313" key="13">
    <source>
        <dbReference type="Proteomes" id="UP000663879"/>
    </source>
</evidence>
<dbReference type="SUPFAM" id="SSF56112">
    <property type="entry name" value="Protein kinase-like (PK-like)"/>
    <property type="match status" value="1"/>
</dbReference>
<keyword evidence="7" id="KW-0829">Tyrosine-protein kinase</keyword>
<dbReference type="PROSITE" id="PS00109">
    <property type="entry name" value="PROTEIN_KINASE_TYR"/>
    <property type="match status" value="1"/>
</dbReference>
<dbReference type="GO" id="GO:0005886">
    <property type="term" value="C:plasma membrane"/>
    <property type="evidence" value="ECO:0007669"/>
    <property type="project" value="TreeGrafter"/>
</dbReference>
<dbReference type="PROSITE" id="PS50011">
    <property type="entry name" value="PROTEIN_KINASE_DOM"/>
    <property type="match status" value="1"/>
</dbReference>
<dbReference type="PROSITE" id="PS00107">
    <property type="entry name" value="PROTEIN_KINASE_ATP"/>
    <property type="match status" value="1"/>
</dbReference>
<dbReference type="FunFam" id="1.10.510.10:FF:000554">
    <property type="entry name" value="Predicted protein"/>
    <property type="match status" value="1"/>
</dbReference>
<feature type="domain" description="Protein kinase" evidence="11">
    <location>
        <begin position="403"/>
        <end position="659"/>
    </location>
</feature>
<proteinExistence type="predicted"/>
<gene>
    <name evidence="12" type="ORF">OXX778_LOCUS8567</name>
</gene>
<keyword evidence="2" id="KW-0597">Phosphoprotein</keyword>
<dbReference type="EMBL" id="CAJNOC010001191">
    <property type="protein sequence ID" value="CAF0843264.1"/>
    <property type="molecule type" value="Genomic_DNA"/>
</dbReference>
<evidence type="ECO:0000256" key="10">
    <source>
        <dbReference type="SAM" id="Coils"/>
    </source>
</evidence>
<dbReference type="AlphaFoldDB" id="A0A813VPR6"/>
<evidence type="ECO:0000256" key="6">
    <source>
        <dbReference type="ARBA" id="ARBA00022840"/>
    </source>
</evidence>
<dbReference type="PRINTS" id="PR00109">
    <property type="entry name" value="TYRKINASE"/>
</dbReference>
<evidence type="ECO:0000256" key="7">
    <source>
        <dbReference type="ARBA" id="ARBA00023137"/>
    </source>
</evidence>
<evidence type="ECO:0000256" key="1">
    <source>
        <dbReference type="ARBA" id="ARBA00004167"/>
    </source>
</evidence>
<dbReference type="CDD" id="cd00192">
    <property type="entry name" value="PTKc"/>
    <property type="match status" value="1"/>
</dbReference>
<dbReference type="InterPro" id="IPR050122">
    <property type="entry name" value="RTK"/>
</dbReference>
<organism evidence="12 13">
    <name type="scientific">Brachionus calyciflorus</name>
    <dbReference type="NCBI Taxonomy" id="104777"/>
    <lineage>
        <taxon>Eukaryota</taxon>
        <taxon>Metazoa</taxon>
        <taxon>Spiralia</taxon>
        <taxon>Gnathifera</taxon>
        <taxon>Rotifera</taxon>
        <taxon>Eurotatoria</taxon>
        <taxon>Monogononta</taxon>
        <taxon>Pseudotrocha</taxon>
        <taxon>Ploima</taxon>
        <taxon>Brachionidae</taxon>
        <taxon>Brachionus</taxon>
    </lineage>
</organism>
<feature type="coiled-coil region" evidence="10">
    <location>
        <begin position="433"/>
        <end position="460"/>
    </location>
</feature>